<dbReference type="AlphaFoldDB" id="A0A7J8IP19"/>
<dbReference type="InterPro" id="IPR039261">
    <property type="entry name" value="FNR_nucleotide-bd"/>
</dbReference>
<accession>A0A7J8IP19</accession>
<dbReference type="FunFam" id="1.20.990.10:FF:000008">
    <property type="entry name" value="NADPH-dependent diflavin oxidoreductase 1"/>
    <property type="match status" value="1"/>
</dbReference>
<name>A0A7J8IP19_ROUAE</name>
<dbReference type="SUPFAM" id="SSF63380">
    <property type="entry name" value="Riboflavin synthase domain-like"/>
    <property type="match status" value="1"/>
</dbReference>
<keyword evidence="4" id="KW-0963">Cytoplasm</keyword>
<dbReference type="Pfam" id="PF00175">
    <property type="entry name" value="NAD_binding_1"/>
    <property type="match status" value="1"/>
</dbReference>
<keyword evidence="5" id="KW-0285">Flavoprotein</keyword>
<dbReference type="Gene3D" id="3.40.50.360">
    <property type="match status" value="1"/>
</dbReference>
<dbReference type="Gene3D" id="1.20.990.10">
    <property type="entry name" value="NADPH-cytochrome p450 Reductase, Chain A, domain 3"/>
    <property type="match status" value="1"/>
</dbReference>
<evidence type="ECO:0000256" key="9">
    <source>
        <dbReference type="ARBA" id="ARBA00023002"/>
    </source>
</evidence>
<dbReference type="GO" id="GO:0005829">
    <property type="term" value="C:cytosol"/>
    <property type="evidence" value="ECO:0007669"/>
    <property type="project" value="UniProtKB-ARBA"/>
</dbReference>
<evidence type="ECO:0000256" key="7">
    <source>
        <dbReference type="ARBA" id="ARBA00022827"/>
    </source>
</evidence>
<dbReference type="GO" id="GO:0050660">
    <property type="term" value="F:flavin adenine dinucleotide binding"/>
    <property type="evidence" value="ECO:0007669"/>
    <property type="project" value="TreeGrafter"/>
</dbReference>
<dbReference type="Proteomes" id="UP000593571">
    <property type="component" value="Unassembled WGS sequence"/>
</dbReference>
<evidence type="ECO:0000256" key="3">
    <source>
        <dbReference type="ARBA" id="ARBA00004496"/>
    </source>
</evidence>
<proteinExistence type="predicted"/>
<dbReference type="FunFam" id="3.40.50.80:FF:000001">
    <property type="entry name" value="NADPH--cytochrome P450 reductase 1"/>
    <property type="match status" value="1"/>
</dbReference>
<dbReference type="PRINTS" id="PR00371">
    <property type="entry name" value="FPNCR"/>
</dbReference>
<dbReference type="InterPro" id="IPR017927">
    <property type="entry name" value="FAD-bd_FR_type"/>
</dbReference>
<evidence type="ECO:0000256" key="5">
    <source>
        <dbReference type="ARBA" id="ARBA00022630"/>
    </source>
</evidence>
<keyword evidence="9" id="KW-0560">Oxidoreductase</keyword>
<protein>
    <submittedName>
        <fullName evidence="12">NADPH dependent diflavin oxidoreductase 1</fullName>
    </submittedName>
</protein>
<dbReference type="InterPro" id="IPR001709">
    <property type="entry name" value="Flavoprot_Pyr_Nucl_cyt_Rdtase"/>
</dbReference>
<evidence type="ECO:0000256" key="4">
    <source>
        <dbReference type="ARBA" id="ARBA00022490"/>
    </source>
</evidence>
<comment type="catalytic activity">
    <reaction evidence="10">
        <text>2 oxidized [2Fe-2S]-[protein] + NADPH = 2 reduced [2Fe-2S]-[protein] + NADP(+) + H(+)</text>
        <dbReference type="Rhea" id="RHEA:67716"/>
        <dbReference type="Rhea" id="RHEA-COMP:17327"/>
        <dbReference type="Rhea" id="RHEA-COMP:17328"/>
        <dbReference type="ChEBI" id="CHEBI:15378"/>
        <dbReference type="ChEBI" id="CHEBI:33737"/>
        <dbReference type="ChEBI" id="CHEBI:33738"/>
        <dbReference type="ChEBI" id="CHEBI:57783"/>
        <dbReference type="ChEBI" id="CHEBI:58349"/>
    </reaction>
    <physiologicalReaction direction="left-to-right" evidence="10">
        <dbReference type="Rhea" id="RHEA:67717"/>
    </physiologicalReaction>
</comment>
<reference evidence="12 13" key="1">
    <citation type="journal article" date="2020" name="Nature">
        <title>Six reference-quality genomes reveal evolution of bat adaptations.</title>
        <authorList>
            <person name="Jebb D."/>
            <person name="Huang Z."/>
            <person name="Pippel M."/>
            <person name="Hughes G.M."/>
            <person name="Lavrichenko K."/>
            <person name="Devanna P."/>
            <person name="Winkler S."/>
            <person name="Jermiin L.S."/>
            <person name="Skirmuntt E.C."/>
            <person name="Katzourakis A."/>
            <person name="Burkitt-Gray L."/>
            <person name="Ray D.A."/>
            <person name="Sullivan K.A.M."/>
            <person name="Roscito J.G."/>
            <person name="Kirilenko B.M."/>
            <person name="Davalos L.M."/>
            <person name="Corthals A.P."/>
            <person name="Power M.L."/>
            <person name="Jones G."/>
            <person name="Ransome R.D."/>
            <person name="Dechmann D.K.N."/>
            <person name="Locatelli A.G."/>
            <person name="Puechmaille S.J."/>
            <person name="Fedrigo O."/>
            <person name="Jarvis E.D."/>
            <person name="Hiller M."/>
            <person name="Vernes S.C."/>
            <person name="Myers E.W."/>
            <person name="Teeling E.C."/>
        </authorList>
    </citation>
    <scope>NUCLEOTIDE SEQUENCE [LARGE SCALE GENOMIC DNA]</scope>
    <source>
        <strain evidence="12">MRouAeg1</strain>
        <tissue evidence="12">Muscle</tissue>
    </source>
</reference>
<evidence type="ECO:0000313" key="13">
    <source>
        <dbReference type="Proteomes" id="UP000593571"/>
    </source>
</evidence>
<dbReference type="GO" id="GO:0016651">
    <property type="term" value="F:oxidoreductase activity, acting on NAD(P)H"/>
    <property type="evidence" value="ECO:0007669"/>
    <property type="project" value="UniProtKB-ARBA"/>
</dbReference>
<dbReference type="PANTHER" id="PTHR19384">
    <property type="entry name" value="NITRIC OXIDE SYNTHASE-RELATED"/>
    <property type="match status" value="1"/>
</dbReference>
<dbReference type="EMBL" id="JACASE010000003">
    <property type="protein sequence ID" value="KAF6486098.1"/>
    <property type="molecule type" value="Genomic_DNA"/>
</dbReference>
<keyword evidence="8" id="KW-0521">NADP</keyword>
<comment type="subcellular location">
    <subcellularLocation>
        <location evidence="3">Cytoplasm</location>
    </subcellularLocation>
</comment>
<comment type="caution">
    <text evidence="12">The sequence shown here is derived from an EMBL/GenBank/DDBJ whole genome shotgun (WGS) entry which is preliminary data.</text>
</comment>
<dbReference type="InterPro" id="IPR017938">
    <property type="entry name" value="Riboflavin_synthase-like_b-brl"/>
</dbReference>
<organism evidence="12 13">
    <name type="scientific">Rousettus aegyptiacus</name>
    <name type="common">Egyptian fruit bat</name>
    <name type="synonym">Pteropus aegyptiacus</name>
    <dbReference type="NCBI Taxonomy" id="9407"/>
    <lineage>
        <taxon>Eukaryota</taxon>
        <taxon>Metazoa</taxon>
        <taxon>Chordata</taxon>
        <taxon>Craniata</taxon>
        <taxon>Vertebrata</taxon>
        <taxon>Euteleostomi</taxon>
        <taxon>Mammalia</taxon>
        <taxon>Eutheria</taxon>
        <taxon>Laurasiatheria</taxon>
        <taxon>Chiroptera</taxon>
        <taxon>Yinpterochiroptera</taxon>
        <taxon>Pteropodoidea</taxon>
        <taxon>Pteropodidae</taxon>
        <taxon>Rousettinae</taxon>
        <taxon>Rousettus</taxon>
    </lineage>
</organism>
<dbReference type="PANTHER" id="PTHR19384:SF10">
    <property type="entry name" value="NADPH-DEPENDENT DIFLAVIN OXIDOREDUCTASE 1"/>
    <property type="match status" value="1"/>
</dbReference>
<dbReference type="Pfam" id="PF00667">
    <property type="entry name" value="FAD_binding_1"/>
    <property type="match status" value="1"/>
</dbReference>
<keyword evidence="6" id="KW-0288">FMN</keyword>
<comment type="cofactor">
    <cofactor evidence="2">
        <name>FAD</name>
        <dbReference type="ChEBI" id="CHEBI:57692"/>
    </cofactor>
</comment>
<dbReference type="Gene3D" id="3.40.50.80">
    <property type="entry name" value="Nucleotide-binding domain of ferredoxin-NADP reductase (FNR) module"/>
    <property type="match status" value="1"/>
</dbReference>
<dbReference type="InterPro" id="IPR001433">
    <property type="entry name" value="OxRdtase_FAD/NAD-bd"/>
</dbReference>
<evidence type="ECO:0000313" key="12">
    <source>
        <dbReference type="EMBL" id="KAF6486098.1"/>
    </source>
</evidence>
<evidence type="ECO:0000256" key="6">
    <source>
        <dbReference type="ARBA" id="ARBA00022643"/>
    </source>
</evidence>
<dbReference type="InterPro" id="IPR029039">
    <property type="entry name" value="Flavoprotein-like_sf"/>
</dbReference>
<dbReference type="PROSITE" id="PS51384">
    <property type="entry name" value="FAD_FR"/>
    <property type="match status" value="1"/>
</dbReference>
<evidence type="ECO:0000256" key="8">
    <source>
        <dbReference type="ARBA" id="ARBA00022857"/>
    </source>
</evidence>
<dbReference type="SUPFAM" id="SSF52218">
    <property type="entry name" value="Flavoproteins"/>
    <property type="match status" value="1"/>
</dbReference>
<evidence type="ECO:0000256" key="2">
    <source>
        <dbReference type="ARBA" id="ARBA00001974"/>
    </source>
</evidence>
<dbReference type="InterPro" id="IPR003097">
    <property type="entry name" value="CysJ-like_FAD-binding"/>
</dbReference>
<dbReference type="Gene3D" id="2.40.30.10">
    <property type="entry name" value="Translation factors"/>
    <property type="match status" value="1"/>
</dbReference>
<keyword evidence="7" id="KW-0274">FAD</keyword>
<keyword evidence="13" id="KW-1185">Reference proteome</keyword>
<sequence>MGSVLYEAPRGGGGGGHRCCSCPGRTVCHSPSLSLALRFNFVAKKLYRRLRQLGGAALLPVCLGDDQHELGPDAAIDPWLHDLWEKVLGLHPVPVGLGVIPPGVPLPSKFALQFLQEAPETCSGVQHGVRTEPQSPPSERQPFLARMVTNRRVTGPSHFQDVRLIEFDITGSGINFAAGDVVLILPQNAASHVQQFCQALGLDPNQCFTLRPREPDVSCPERLPQPCSVRHLVSQYLDIASVPRRSFFELLACLSPHELERDKLLELSSAAGQEELSEYCSRPRRTALEVLCDFPHTAAAIPPDYLLDLIPQIRPRAFSIASSLLAHPSRLQILVAVVQYQTRLKEPRRGLCSSWLASLDPEQGDRDSGGGQGLGLGPSIFQVCSRQSWAKTLVLQDSSCHFHPATGPVQVPLWARSGGLTFPQTPDTPVIMVGPGTGVAPFRAAVQERVAQGRTENFLFFGCRQRDQDFYWEAEWKELEERGCLRLVTAFSRDQERKVYVQHRLRELGPLVWELLDHRGASFYLAGNAKYMPADVSEALTSIFQEEGGLSAPEAAAYLASLQRTLRFQTETWA</sequence>
<dbReference type="GO" id="GO:0010181">
    <property type="term" value="F:FMN binding"/>
    <property type="evidence" value="ECO:0007669"/>
    <property type="project" value="TreeGrafter"/>
</dbReference>
<dbReference type="SUPFAM" id="SSF52343">
    <property type="entry name" value="Ferredoxin reductase-like, C-terminal NADP-linked domain"/>
    <property type="match status" value="1"/>
</dbReference>
<evidence type="ECO:0000259" key="11">
    <source>
        <dbReference type="PROSITE" id="PS51384"/>
    </source>
</evidence>
<gene>
    <name evidence="12" type="ORF">HJG63_013983</name>
</gene>
<comment type="cofactor">
    <cofactor evidence="1">
        <name>FMN</name>
        <dbReference type="ChEBI" id="CHEBI:58210"/>
    </cofactor>
</comment>
<dbReference type="GO" id="GO:0016226">
    <property type="term" value="P:iron-sulfur cluster assembly"/>
    <property type="evidence" value="ECO:0007669"/>
    <property type="project" value="UniProtKB-ARBA"/>
</dbReference>
<feature type="domain" description="FAD-binding FR-type" evidence="11">
    <location>
        <begin position="140"/>
        <end position="405"/>
    </location>
</feature>
<evidence type="ECO:0000256" key="1">
    <source>
        <dbReference type="ARBA" id="ARBA00001917"/>
    </source>
</evidence>
<evidence type="ECO:0000256" key="10">
    <source>
        <dbReference type="ARBA" id="ARBA00052174"/>
    </source>
</evidence>
<dbReference type="InterPro" id="IPR023173">
    <property type="entry name" value="NADPH_Cyt_P450_Rdtase_alpha"/>
</dbReference>